<protein>
    <recommendedName>
        <fullName evidence="1">Transglutaminase-like domain-containing protein</fullName>
    </recommendedName>
</protein>
<dbReference type="InterPro" id="IPR038765">
    <property type="entry name" value="Papain-like_cys_pep_sf"/>
</dbReference>
<dbReference type="EMBL" id="MUKV01000041">
    <property type="protein sequence ID" value="OQS33098.1"/>
    <property type="molecule type" value="Genomic_DNA"/>
</dbReference>
<dbReference type="Proteomes" id="UP000192721">
    <property type="component" value="Unassembled WGS sequence"/>
</dbReference>
<dbReference type="InterPro" id="IPR002931">
    <property type="entry name" value="Transglutaminase-like"/>
</dbReference>
<dbReference type="Pfam" id="PF01841">
    <property type="entry name" value="Transglut_core"/>
    <property type="match status" value="1"/>
</dbReference>
<gene>
    <name evidence="2" type="ORF">B0T45_20840</name>
</gene>
<organism evidence="2 3">
    <name type="scientific">Chromobacterium haemolyticum</name>
    <dbReference type="NCBI Taxonomy" id="394935"/>
    <lineage>
        <taxon>Bacteria</taxon>
        <taxon>Pseudomonadati</taxon>
        <taxon>Pseudomonadota</taxon>
        <taxon>Betaproteobacteria</taxon>
        <taxon>Neisseriales</taxon>
        <taxon>Chromobacteriaceae</taxon>
        <taxon>Chromobacterium</taxon>
    </lineage>
</organism>
<feature type="domain" description="Transglutaminase-like" evidence="1">
    <location>
        <begin position="32"/>
        <end position="138"/>
    </location>
</feature>
<evidence type="ECO:0000259" key="1">
    <source>
        <dbReference type="Pfam" id="PF01841"/>
    </source>
</evidence>
<dbReference type="RefSeq" id="WP_081556788.1">
    <property type="nucleotide sequence ID" value="NZ_MUKV01000041.1"/>
</dbReference>
<dbReference type="AlphaFoldDB" id="A0A1W0CEB5"/>
<comment type="caution">
    <text evidence="2">The sequence shown here is derived from an EMBL/GenBank/DDBJ whole genome shotgun (WGS) entry which is preliminary data.</text>
</comment>
<proteinExistence type="predicted"/>
<sequence length="243" mass="27266">MHPSHQPDPVRPAPRAGLSLSETLRQVQRDASPDNDGDYCRALHDFVRGHVRFGFTSQFETVTPERTLALGRGHCNAQGDLLRALLTTAGIPARLRFVRLDKRILRHAVPAPVYLCLPEHLFHGLVQARLDGRWLHSDSYLFDPDGFERQYARLLASGLPRGYGLRLGADCRWNANADSFSQASADDLHDDDPVYDSLAIALQEEAGNNTLLGLHFNQWLKLAPPPLRRRGERYLNSRLHPAG</sequence>
<dbReference type="SUPFAM" id="SSF54001">
    <property type="entry name" value="Cysteine proteinases"/>
    <property type="match status" value="1"/>
</dbReference>
<dbReference type="Gene3D" id="3.10.620.30">
    <property type="match status" value="1"/>
</dbReference>
<evidence type="ECO:0000313" key="3">
    <source>
        <dbReference type="Proteomes" id="UP000192721"/>
    </source>
</evidence>
<evidence type="ECO:0000313" key="2">
    <source>
        <dbReference type="EMBL" id="OQS33098.1"/>
    </source>
</evidence>
<name>A0A1W0CEB5_9NEIS</name>
<reference evidence="2 3" key="1">
    <citation type="submission" date="2017-02" db="EMBL/GenBank/DDBJ databases">
        <title>Chromobacterium haemolyticum H5244.</title>
        <authorList>
            <person name="Gulvik C.A."/>
        </authorList>
    </citation>
    <scope>NUCLEOTIDE SEQUENCE [LARGE SCALE GENOMIC DNA]</scope>
    <source>
        <strain evidence="2 3">H5244</strain>
    </source>
</reference>
<accession>A0A1W0CEB5</accession>